<evidence type="ECO:0000256" key="1">
    <source>
        <dbReference type="ARBA" id="ARBA00006961"/>
    </source>
</evidence>
<organism evidence="3 4">
    <name type="scientific">Bacillus carboniphilus</name>
    <dbReference type="NCBI Taxonomy" id="86663"/>
    <lineage>
        <taxon>Bacteria</taxon>
        <taxon>Bacillati</taxon>
        <taxon>Bacillota</taxon>
        <taxon>Bacilli</taxon>
        <taxon>Bacillales</taxon>
        <taxon>Bacillaceae</taxon>
        <taxon>Bacillus</taxon>
    </lineage>
</organism>
<dbReference type="InterPro" id="IPR008254">
    <property type="entry name" value="Flavodoxin/NO_synth"/>
</dbReference>
<feature type="domain" description="Flavodoxin-like" evidence="2">
    <location>
        <begin position="13"/>
        <end position="199"/>
    </location>
</feature>
<accession>A0ABP3FW16</accession>
<proteinExistence type="inferred from homology"/>
<dbReference type="PANTHER" id="PTHR30546:SF23">
    <property type="entry name" value="FLAVOPROTEIN-LIKE PROTEIN YCP4-RELATED"/>
    <property type="match status" value="1"/>
</dbReference>
<dbReference type="PROSITE" id="PS50902">
    <property type="entry name" value="FLAVODOXIN_LIKE"/>
    <property type="match status" value="1"/>
</dbReference>
<dbReference type="InterPro" id="IPR029039">
    <property type="entry name" value="Flavoprotein-like_sf"/>
</dbReference>
<name>A0ABP3FW16_9BACI</name>
<comment type="caution">
    <text evidence="3">The sequence shown here is derived from an EMBL/GenBank/DDBJ whole genome shotgun (WGS) entry which is preliminary data.</text>
</comment>
<comment type="similarity">
    <text evidence="1">Belongs to the WrbA family.</text>
</comment>
<dbReference type="PANTHER" id="PTHR30546">
    <property type="entry name" value="FLAVODOXIN-RELATED PROTEIN WRBA-RELATED"/>
    <property type="match status" value="1"/>
</dbReference>
<dbReference type="InterPro" id="IPR010089">
    <property type="entry name" value="Flavoprotein_WrbA-like"/>
</dbReference>
<dbReference type="Proteomes" id="UP001500782">
    <property type="component" value="Unassembled WGS sequence"/>
</dbReference>
<dbReference type="EMBL" id="BAAADJ010000019">
    <property type="protein sequence ID" value="GAA0327889.1"/>
    <property type="molecule type" value="Genomic_DNA"/>
</dbReference>
<gene>
    <name evidence="3" type="primary">wrbA</name>
    <name evidence="3" type="ORF">GCM10008967_17970</name>
</gene>
<dbReference type="Pfam" id="PF03358">
    <property type="entry name" value="FMN_red"/>
    <property type="match status" value="1"/>
</dbReference>
<reference evidence="4" key="1">
    <citation type="journal article" date="2019" name="Int. J. Syst. Evol. Microbiol.">
        <title>The Global Catalogue of Microorganisms (GCM) 10K type strain sequencing project: providing services to taxonomists for standard genome sequencing and annotation.</title>
        <authorList>
            <consortium name="The Broad Institute Genomics Platform"/>
            <consortium name="The Broad Institute Genome Sequencing Center for Infectious Disease"/>
            <person name="Wu L."/>
            <person name="Ma J."/>
        </authorList>
    </citation>
    <scope>NUCLEOTIDE SEQUENCE [LARGE SCALE GENOMIC DNA]</scope>
    <source>
        <strain evidence="4">JCM 9731</strain>
    </source>
</reference>
<protein>
    <submittedName>
        <fullName evidence="3">NAD(P)H:quinone oxidoreductase type IV</fullName>
    </submittedName>
</protein>
<dbReference type="NCBIfam" id="NF002999">
    <property type="entry name" value="PRK03767.1"/>
    <property type="match status" value="1"/>
</dbReference>
<dbReference type="InterPro" id="IPR005025">
    <property type="entry name" value="FMN_Rdtase-like_dom"/>
</dbReference>
<sequence length="211" mass="22480">MGKVIRILTNVKLAVIYYSSTGTNYELSKWAEAGAKDAGAEVKVLKVPELAPEAAIASNPAWKAHVEATKDVPEATSDDIEWADAIIFSVPTRFGNVPSQLKQFLDTQGGLWATGKTVNKVVSAMTSAQNPHGGQEATLLSLYTSMMHWGAIIVPPGYTDQILFGAGGNPYGTSVTQGQDGKMVEDVEGAVKHQAKRTVEVAKWVKSGMSS</sequence>
<dbReference type="SUPFAM" id="SSF52218">
    <property type="entry name" value="Flavoproteins"/>
    <property type="match status" value="1"/>
</dbReference>
<evidence type="ECO:0000313" key="3">
    <source>
        <dbReference type="EMBL" id="GAA0327889.1"/>
    </source>
</evidence>
<evidence type="ECO:0000259" key="2">
    <source>
        <dbReference type="PROSITE" id="PS50902"/>
    </source>
</evidence>
<dbReference type="NCBIfam" id="TIGR01755">
    <property type="entry name" value="flav_wrbA"/>
    <property type="match status" value="1"/>
</dbReference>
<dbReference type="Gene3D" id="3.40.50.360">
    <property type="match status" value="1"/>
</dbReference>
<keyword evidence="4" id="KW-1185">Reference proteome</keyword>
<evidence type="ECO:0000313" key="4">
    <source>
        <dbReference type="Proteomes" id="UP001500782"/>
    </source>
</evidence>